<name>A0A0R1YYB5_9LACO</name>
<dbReference type="SMART" id="SM00388">
    <property type="entry name" value="HisKA"/>
    <property type="match status" value="1"/>
</dbReference>
<dbReference type="Pfam" id="PF02518">
    <property type="entry name" value="HATPase_c"/>
    <property type="match status" value="1"/>
</dbReference>
<dbReference type="PRINTS" id="PR01780">
    <property type="entry name" value="LANTIREGPROT"/>
</dbReference>
<dbReference type="InterPro" id="IPR005467">
    <property type="entry name" value="His_kinase_dom"/>
</dbReference>
<dbReference type="EMBL" id="AZFZ01000014">
    <property type="protein sequence ID" value="KRM44393.1"/>
    <property type="molecule type" value="Genomic_DNA"/>
</dbReference>
<dbReference type="InterPro" id="IPR036890">
    <property type="entry name" value="HATPase_C_sf"/>
</dbReference>
<dbReference type="GO" id="GO:0016036">
    <property type="term" value="P:cellular response to phosphate starvation"/>
    <property type="evidence" value="ECO:0007669"/>
    <property type="project" value="TreeGrafter"/>
</dbReference>
<dbReference type="PATRIC" id="fig|1423786.4.peg.541"/>
<dbReference type="Gene3D" id="3.30.565.10">
    <property type="entry name" value="Histidine kinase-like ATPase, C-terminal domain"/>
    <property type="match status" value="1"/>
</dbReference>
<dbReference type="SMART" id="SM00387">
    <property type="entry name" value="HATPase_c"/>
    <property type="match status" value="1"/>
</dbReference>
<protein>
    <recommendedName>
        <fullName evidence="3">histidine kinase</fullName>
        <ecNumber evidence="3">2.7.13.3</ecNumber>
    </recommendedName>
</protein>
<dbReference type="GO" id="GO:0005886">
    <property type="term" value="C:plasma membrane"/>
    <property type="evidence" value="ECO:0007669"/>
    <property type="project" value="TreeGrafter"/>
</dbReference>
<evidence type="ECO:0000313" key="9">
    <source>
        <dbReference type="EMBL" id="KRM44393.1"/>
    </source>
</evidence>
<dbReference type="CDD" id="cd00075">
    <property type="entry name" value="HATPase"/>
    <property type="match status" value="1"/>
</dbReference>
<dbReference type="InterPro" id="IPR003661">
    <property type="entry name" value="HisK_dim/P_dom"/>
</dbReference>
<keyword evidence="7" id="KW-0902">Two-component regulatory system</keyword>
<dbReference type="InterPro" id="IPR003594">
    <property type="entry name" value="HATPase_dom"/>
</dbReference>
<evidence type="ECO:0000256" key="6">
    <source>
        <dbReference type="ARBA" id="ARBA00022777"/>
    </source>
</evidence>
<dbReference type="InterPro" id="IPR008358">
    <property type="entry name" value="Sig_transdc_His_kin/Pase_MprB"/>
</dbReference>
<dbReference type="RefSeq" id="WP_054733573.1">
    <property type="nucleotide sequence ID" value="NZ_AZFZ01000014.1"/>
</dbReference>
<keyword evidence="6 9" id="KW-0418">Kinase</keyword>
<evidence type="ECO:0000256" key="2">
    <source>
        <dbReference type="ARBA" id="ARBA00004370"/>
    </source>
</evidence>
<dbReference type="GO" id="GO:0000155">
    <property type="term" value="F:phosphorelay sensor kinase activity"/>
    <property type="evidence" value="ECO:0007669"/>
    <property type="project" value="InterPro"/>
</dbReference>
<evidence type="ECO:0000256" key="3">
    <source>
        <dbReference type="ARBA" id="ARBA00012438"/>
    </source>
</evidence>
<dbReference type="Gene3D" id="1.10.287.130">
    <property type="match status" value="1"/>
</dbReference>
<dbReference type="CDD" id="cd00082">
    <property type="entry name" value="HisKA"/>
    <property type="match status" value="1"/>
</dbReference>
<evidence type="ECO:0000259" key="8">
    <source>
        <dbReference type="PROSITE" id="PS50109"/>
    </source>
</evidence>
<comment type="caution">
    <text evidence="9">The sequence shown here is derived from an EMBL/GenBank/DDBJ whole genome shotgun (WGS) entry which is preliminary data.</text>
</comment>
<comment type="subcellular location">
    <subcellularLocation>
        <location evidence="2">Membrane</location>
    </subcellularLocation>
</comment>
<evidence type="ECO:0000256" key="7">
    <source>
        <dbReference type="ARBA" id="ARBA00023012"/>
    </source>
</evidence>
<comment type="catalytic activity">
    <reaction evidence="1">
        <text>ATP + protein L-histidine = ADP + protein N-phospho-L-histidine.</text>
        <dbReference type="EC" id="2.7.13.3"/>
    </reaction>
</comment>
<dbReference type="PANTHER" id="PTHR45453">
    <property type="entry name" value="PHOSPHATE REGULON SENSOR PROTEIN PHOR"/>
    <property type="match status" value="1"/>
</dbReference>
<dbReference type="GO" id="GO:0004721">
    <property type="term" value="F:phosphoprotein phosphatase activity"/>
    <property type="evidence" value="ECO:0007669"/>
    <property type="project" value="TreeGrafter"/>
</dbReference>
<organism evidence="9 10">
    <name type="scientific">Lentilactobacillus parafarraginis DSM 18390 = JCM 14109</name>
    <dbReference type="NCBI Taxonomy" id="1423786"/>
    <lineage>
        <taxon>Bacteria</taxon>
        <taxon>Bacillati</taxon>
        <taxon>Bacillota</taxon>
        <taxon>Bacilli</taxon>
        <taxon>Lactobacillales</taxon>
        <taxon>Lactobacillaceae</taxon>
        <taxon>Lentilactobacillus</taxon>
    </lineage>
</organism>
<feature type="domain" description="Histidine kinase" evidence="8">
    <location>
        <begin position="85"/>
        <end position="295"/>
    </location>
</feature>
<gene>
    <name evidence="9" type="ORF">FD47_GL000518</name>
</gene>
<sequence length="300" mass="34747">MVIGLTVLCIVLVMIIGLMGLEIRRINRELAYINTHETNIEVTTNTNWPPFNKLAKSINESLSKTHQARIKRIEQERQIKQMLTNLTHDIKTPLTVAIGYIQLLSKNHDGDQNQARYQRIENNLLEINYYLHYLMDFNLLQEKNSQLSISKVDVSKVLEKTLFNYYDELTAKGLHMAIHIQPGVEIRTDKTLLERAFQNLISNLLKYGHTDAEITLRDKDVEHFEIIFRNHTLQAANETAQLTDRFYTQDTQSDRRSTGLGLDIVRSLVTTLGGQLHVTSQDDTFTSTITFRYRQLTNDR</sequence>
<dbReference type="EC" id="2.7.13.3" evidence="3"/>
<dbReference type="Proteomes" id="UP000051010">
    <property type="component" value="Unassembled WGS sequence"/>
</dbReference>
<dbReference type="InterPro" id="IPR050351">
    <property type="entry name" value="BphY/WalK/GraS-like"/>
</dbReference>
<keyword evidence="5" id="KW-0808">Transferase</keyword>
<dbReference type="PANTHER" id="PTHR45453:SF1">
    <property type="entry name" value="PHOSPHATE REGULON SENSOR PROTEIN PHOR"/>
    <property type="match status" value="1"/>
</dbReference>
<evidence type="ECO:0000256" key="1">
    <source>
        <dbReference type="ARBA" id="ARBA00000085"/>
    </source>
</evidence>
<dbReference type="SUPFAM" id="SSF47384">
    <property type="entry name" value="Homodimeric domain of signal transducing histidine kinase"/>
    <property type="match status" value="1"/>
</dbReference>
<keyword evidence="4" id="KW-0597">Phosphoprotein</keyword>
<dbReference type="SUPFAM" id="SSF55874">
    <property type="entry name" value="ATPase domain of HSP90 chaperone/DNA topoisomerase II/histidine kinase"/>
    <property type="match status" value="1"/>
</dbReference>
<dbReference type="PROSITE" id="PS50109">
    <property type="entry name" value="HIS_KIN"/>
    <property type="match status" value="1"/>
</dbReference>
<reference evidence="9 10" key="1">
    <citation type="journal article" date="2015" name="Genome Announc.">
        <title>Expanding the biotechnology potential of lactobacilli through comparative genomics of 213 strains and associated genera.</title>
        <authorList>
            <person name="Sun Z."/>
            <person name="Harris H.M."/>
            <person name="McCann A."/>
            <person name="Guo C."/>
            <person name="Argimon S."/>
            <person name="Zhang W."/>
            <person name="Yang X."/>
            <person name="Jeffery I.B."/>
            <person name="Cooney J.C."/>
            <person name="Kagawa T.F."/>
            <person name="Liu W."/>
            <person name="Song Y."/>
            <person name="Salvetti E."/>
            <person name="Wrobel A."/>
            <person name="Rasinkangas P."/>
            <person name="Parkhill J."/>
            <person name="Rea M.C."/>
            <person name="O'Sullivan O."/>
            <person name="Ritari J."/>
            <person name="Douillard F.P."/>
            <person name="Paul Ross R."/>
            <person name="Yang R."/>
            <person name="Briner A.E."/>
            <person name="Felis G.E."/>
            <person name="de Vos W.M."/>
            <person name="Barrangou R."/>
            <person name="Klaenhammer T.R."/>
            <person name="Caufield P.W."/>
            <person name="Cui Y."/>
            <person name="Zhang H."/>
            <person name="O'Toole P.W."/>
        </authorList>
    </citation>
    <scope>NUCLEOTIDE SEQUENCE [LARGE SCALE GENOMIC DNA]</scope>
    <source>
        <strain evidence="9 10">DSM 18390</strain>
    </source>
</reference>
<accession>A0A0R1YYB5</accession>
<dbReference type="InterPro" id="IPR036097">
    <property type="entry name" value="HisK_dim/P_sf"/>
</dbReference>
<evidence type="ECO:0000256" key="4">
    <source>
        <dbReference type="ARBA" id="ARBA00022553"/>
    </source>
</evidence>
<evidence type="ECO:0000313" key="10">
    <source>
        <dbReference type="Proteomes" id="UP000051010"/>
    </source>
</evidence>
<proteinExistence type="predicted"/>
<evidence type="ECO:0000256" key="5">
    <source>
        <dbReference type="ARBA" id="ARBA00022679"/>
    </source>
</evidence>
<dbReference type="Pfam" id="PF00512">
    <property type="entry name" value="HisKA"/>
    <property type="match status" value="1"/>
</dbReference>
<dbReference type="AlphaFoldDB" id="A0A0R1YYB5"/>